<dbReference type="InterPro" id="IPR036188">
    <property type="entry name" value="FAD/NAD-bd_sf"/>
</dbReference>
<dbReference type="SUPFAM" id="SSF55856">
    <property type="entry name" value="Cytochrome b5-like heme/steroid binding domain"/>
    <property type="match status" value="1"/>
</dbReference>
<keyword evidence="5" id="KW-0560">Oxidoreductase</keyword>
<keyword evidence="3" id="KW-0285">Flavoprotein</keyword>
<evidence type="ECO:0000256" key="9">
    <source>
        <dbReference type="SAM" id="MobiDB-lite"/>
    </source>
</evidence>
<evidence type="ECO:0000256" key="4">
    <source>
        <dbReference type="ARBA" id="ARBA00022827"/>
    </source>
</evidence>
<dbReference type="GO" id="GO:0016156">
    <property type="term" value="F:fumarate reductase (NADH) activity"/>
    <property type="evidence" value="ECO:0007669"/>
    <property type="project" value="UniProtKB-EC"/>
</dbReference>
<dbReference type="InterPro" id="IPR027477">
    <property type="entry name" value="Succ_DH/fumarate_Rdtase_cat_sf"/>
</dbReference>
<accession>A0A6A6GHK9</accession>
<evidence type="ECO:0000313" key="11">
    <source>
        <dbReference type="EMBL" id="KAF2224960.1"/>
    </source>
</evidence>
<evidence type="ECO:0000259" key="10">
    <source>
        <dbReference type="PROSITE" id="PS50255"/>
    </source>
</evidence>
<evidence type="ECO:0000313" key="12">
    <source>
        <dbReference type="Proteomes" id="UP000799538"/>
    </source>
</evidence>
<dbReference type="OrthoDB" id="10252157at2759"/>
<name>A0A6A6GHK9_9PEZI</name>
<evidence type="ECO:0000256" key="1">
    <source>
        <dbReference type="ARBA" id="ARBA00001974"/>
    </source>
</evidence>
<keyword evidence="4" id="KW-0274">FAD</keyword>
<evidence type="ECO:0000256" key="7">
    <source>
        <dbReference type="ARBA" id="ARBA00067004"/>
    </source>
</evidence>
<gene>
    <name evidence="11" type="ORF">BDZ85DRAFT_214761</name>
</gene>
<keyword evidence="12" id="KW-1185">Reference proteome</keyword>
<dbReference type="GO" id="GO:0010181">
    <property type="term" value="F:FMN binding"/>
    <property type="evidence" value="ECO:0007669"/>
    <property type="project" value="InterPro"/>
</dbReference>
<feature type="compositionally biased region" description="Low complexity" evidence="9">
    <location>
        <begin position="505"/>
        <end position="520"/>
    </location>
</feature>
<comment type="similarity">
    <text evidence="2">Belongs to the FAD-dependent oxidoreductase 2 family. FRD/SDH subfamily.</text>
</comment>
<dbReference type="EC" id="1.3.1.6" evidence="7"/>
<dbReference type="PROSITE" id="PS50255">
    <property type="entry name" value="CYTOCHROME_B5_2"/>
    <property type="match status" value="1"/>
</dbReference>
<evidence type="ECO:0000256" key="5">
    <source>
        <dbReference type="ARBA" id="ARBA00023002"/>
    </source>
</evidence>
<dbReference type="Gene3D" id="3.90.700.10">
    <property type="entry name" value="Succinate dehydrogenase/fumarate reductase flavoprotein, catalytic domain"/>
    <property type="match status" value="1"/>
</dbReference>
<proteinExistence type="inferred from homology"/>
<feature type="region of interest" description="Disordered" evidence="9">
    <location>
        <begin position="505"/>
        <end position="538"/>
    </location>
</feature>
<dbReference type="NCBIfam" id="TIGR01813">
    <property type="entry name" value="flavo_cyto_c"/>
    <property type="match status" value="1"/>
</dbReference>
<dbReference type="PANTHER" id="PTHR43400">
    <property type="entry name" value="FUMARATE REDUCTASE"/>
    <property type="match status" value="1"/>
</dbReference>
<dbReference type="InterPro" id="IPR036400">
    <property type="entry name" value="Cyt_B5-like_heme/steroid_sf"/>
</dbReference>
<dbReference type="InterPro" id="IPR050315">
    <property type="entry name" value="FAD-oxidoreductase_2"/>
</dbReference>
<dbReference type="FunFam" id="3.90.700.10:FF:000007">
    <property type="entry name" value="NADH-dependent fumarate reductase"/>
    <property type="match status" value="1"/>
</dbReference>
<dbReference type="Gene3D" id="3.50.50.60">
    <property type="entry name" value="FAD/NAD(P)-binding domain"/>
    <property type="match status" value="1"/>
</dbReference>
<dbReference type="InterPro" id="IPR003953">
    <property type="entry name" value="FAD-dep_OxRdtase_2_FAD-bd"/>
</dbReference>
<dbReference type="SUPFAM" id="SSF56425">
    <property type="entry name" value="Succinate dehydrogenase/fumarate reductase flavoprotein, catalytic domain"/>
    <property type="match status" value="1"/>
</dbReference>
<dbReference type="SMART" id="SM01117">
    <property type="entry name" value="Cyt-b5"/>
    <property type="match status" value="1"/>
</dbReference>
<dbReference type="Pfam" id="PF00890">
    <property type="entry name" value="FAD_binding_2"/>
    <property type="match status" value="1"/>
</dbReference>
<dbReference type="EMBL" id="ML992504">
    <property type="protein sequence ID" value="KAF2224960.1"/>
    <property type="molecule type" value="Genomic_DNA"/>
</dbReference>
<comment type="cofactor">
    <cofactor evidence="1">
        <name>FAD</name>
        <dbReference type="ChEBI" id="CHEBI:57692"/>
    </cofactor>
</comment>
<evidence type="ECO:0000256" key="8">
    <source>
        <dbReference type="ARBA" id="ARBA00077246"/>
    </source>
</evidence>
<dbReference type="Proteomes" id="UP000799538">
    <property type="component" value="Unassembled WGS sequence"/>
</dbReference>
<feature type="domain" description="Cytochrome b5 heme-binding" evidence="10">
    <location>
        <begin position="546"/>
        <end position="622"/>
    </location>
</feature>
<evidence type="ECO:0000256" key="2">
    <source>
        <dbReference type="ARBA" id="ARBA00008040"/>
    </source>
</evidence>
<dbReference type="SUPFAM" id="SSF51905">
    <property type="entry name" value="FAD/NAD(P)-binding domain"/>
    <property type="match status" value="1"/>
</dbReference>
<dbReference type="AlphaFoldDB" id="A0A6A6GHK9"/>
<dbReference type="InterPro" id="IPR001199">
    <property type="entry name" value="Cyt_B5-like_heme/steroid-bd"/>
</dbReference>
<dbReference type="Pfam" id="PF00173">
    <property type="entry name" value="Cyt-b5"/>
    <property type="match status" value="1"/>
</dbReference>
<dbReference type="InterPro" id="IPR010960">
    <property type="entry name" value="Flavocytochrome_c"/>
</dbReference>
<evidence type="ECO:0000256" key="6">
    <source>
        <dbReference type="ARBA" id="ARBA00050832"/>
    </source>
</evidence>
<reference evidence="12" key="1">
    <citation type="journal article" date="2020" name="Stud. Mycol.">
        <title>101 Dothideomycetes genomes: A test case for predicting lifestyles and emergence of pathogens.</title>
        <authorList>
            <person name="Haridas S."/>
            <person name="Albert R."/>
            <person name="Binder M."/>
            <person name="Bloem J."/>
            <person name="LaButti K."/>
            <person name="Salamov A."/>
            <person name="Andreopoulos B."/>
            <person name="Baker S."/>
            <person name="Barry K."/>
            <person name="Bills G."/>
            <person name="Bluhm B."/>
            <person name="Cannon C."/>
            <person name="Castanera R."/>
            <person name="Culley D."/>
            <person name="Daum C."/>
            <person name="Ezra D."/>
            <person name="Gonzalez J."/>
            <person name="Henrissat B."/>
            <person name="Kuo A."/>
            <person name="Liang C."/>
            <person name="Lipzen A."/>
            <person name="Lutzoni F."/>
            <person name="Magnuson J."/>
            <person name="Mondo S."/>
            <person name="Nolan M."/>
            <person name="Ohm R."/>
            <person name="Pangilinan J."/>
            <person name="Park H.-J."/>
            <person name="Ramirez L."/>
            <person name="Alfaro M."/>
            <person name="Sun H."/>
            <person name="Tritt A."/>
            <person name="Yoshinaga Y."/>
            <person name="Zwiers L.-H."/>
            <person name="Turgeon B."/>
            <person name="Goodwin S."/>
            <person name="Spatafora J."/>
            <person name="Crous P."/>
            <person name="Grigoriev I."/>
        </authorList>
    </citation>
    <scope>NUCLEOTIDE SEQUENCE [LARGE SCALE GENOMIC DNA]</scope>
    <source>
        <strain evidence="12">CECT 20119</strain>
    </source>
</reference>
<organism evidence="11 12">
    <name type="scientific">Elsinoe ampelina</name>
    <dbReference type="NCBI Taxonomy" id="302913"/>
    <lineage>
        <taxon>Eukaryota</taxon>
        <taxon>Fungi</taxon>
        <taxon>Dikarya</taxon>
        <taxon>Ascomycota</taxon>
        <taxon>Pezizomycotina</taxon>
        <taxon>Dothideomycetes</taxon>
        <taxon>Dothideomycetidae</taxon>
        <taxon>Myriangiales</taxon>
        <taxon>Elsinoaceae</taxon>
        <taxon>Elsinoe</taxon>
    </lineage>
</organism>
<dbReference type="PANTHER" id="PTHR43400:SF1">
    <property type="entry name" value="FUMARATE REDUCTASE"/>
    <property type="match status" value="1"/>
</dbReference>
<evidence type="ECO:0000256" key="3">
    <source>
        <dbReference type="ARBA" id="ARBA00022630"/>
    </source>
</evidence>
<protein>
    <recommendedName>
        <fullName evidence="7">fumarate reductase (NADH)</fullName>
        <ecNumber evidence="7">1.3.1.6</ecNumber>
    </recommendedName>
    <alternativeName>
        <fullName evidence="8">NADH-dependent fumarate reductase</fullName>
    </alternativeName>
</protein>
<comment type="catalytic activity">
    <reaction evidence="6">
        <text>succinate + NAD(+) = fumarate + NADH + H(+)</text>
        <dbReference type="Rhea" id="RHEA:18281"/>
        <dbReference type="ChEBI" id="CHEBI:15378"/>
        <dbReference type="ChEBI" id="CHEBI:29806"/>
        <dbReference type="ChEBI" id="CHEBI:30031"/>
        <dbReference type="ChEBI" id="CHEBI:57540"/>
        <dbReference type="ChEBI" id="CHEBI:57945"/>
        <dbReference type="EC" id="1.3.1.6"/>
    </reaction>
</comment>
<sequence length="630" mass="68472">MAPRVIVVGAGLSGLSAAHTIYLAGGNVLLLDKNNFMGGNSTKATSGINGALTRTQVDTEIRDSVKQFYDDTIKSARDKARPDLIKVLTYKSAAAVEWLQDVFNLDLTLVSRLGGHSQPRTHRGHDAKFPGMAITYALMQRFEELAENEPERMQLIKKAQVVRVNKNGNTINGCTYLFNGEEHTVEGPVVLATGGYAADFGETSLLKKWRPDTFDLASTNGQHATGDGHKMLMNIGANGIDMDKVQVHPTGLIDPKDPGSKWKFLAAEALRGEGGLLLNSKGERFADELGHRDYVSGRMFEEKKEDRWPIRLILNSKASNVLDFHTRHYSGRGLMKKMSGKDLIKEIGCSESTLKKTFDDYNAIAEGKQKDPFGKKFFHNLPFSIDDTFHVALMEPVLHFTMGGIEINDKAECLNSEGKPFDGLFVCGELAGGVHGANRLGGSSLLGCVVYGRVAGDSASKWLFQKALTGGVSNAAQRLGQISLHIDPSTPGKISVEWANGVGASASGDAQAQQSQTSAAPVMNGENTEPGKVTKPNPIETFKVPEKEFSLEEVAKHNKKDDLWVAVKGVVMDLTNWVNEHPGGPQALYSHMGKDASEEFAMLHDDEVIPKYAADIVIGKVKGQSVSLEY</sequence>
<dbReference type="Gene3D" id="3.10.120.10">
    <property type="entry name" value="Cytochrome b5-like heme/steroid binding domain"/>
    <property type="match status" value="1"/>
</dbReference>